<proteinExistence type="predicted"/>
<dbReference type="STRING" id="762968.HMPREF9441_00490"/>
<dbReference type="PROSITE" id="PS51462">
    <property type="entry name" value="NUDIX"/>
    <property type="match status" value="1"/>
</dbReference>
<dbReference type="PATRIC" id="fig|762968.3.peg.437"/>
<dbReference type="HOGENOM" id="CLU_037162_15_0_10"/>
<dbReference type="OrthoDB" id="9786141at2"/>
<dbReference type="InterPro" id="IPR000086">
    <property type="entry name" value="NUDIX_hydrolase_dom"/>
</dbReference>
<keyword evidence="1 3" id="KW-0378">Hydrolase</keyword>
<dbReference type="eggNOG" id="COG1051">
    <property type="taxonomic scope" value="Bacteria"/>
</dbReference>
<dbReference type="Gene3D" id="3.90.79.10">
    <property type="entry name" value="Nucleoside Triphosphate Pyrophosphohydrolase"/>
    <property type="match status" value="1"/>
</dbReference>
<organism evidence="3 4">
    <name type="scientific">Paraprevotella clara YIT 11840</name>
    <dbReference type="NCBI Taxonomy" id="762968"/>
    <lineage>
        <taxon>Bacteria</taxon>
        <taxon>Pseudomonadati</taxon>
        <taxon>Bacteroidota</taxon>
        <taxon>Bacteroidia</taxon>
        <taxon>Bacteroidales</taxon>
        <taxon>Prevotellaceae</taxon>
        <taxon>Paraprevotella</taxon>
    </lineage>
</organism>
<feature type="domain" description="Nudix hydrolase" evidence="2">
    <location>
        <begin position="105"/>
        <end position="240"/>
    </location>
</feature>
<evidence type="ECO:0000259" key="2">
    <source>
        <dbReference type="PROSITE" id="PS51462"/>
    </source>
</evidence>
<evidence type="ECO:0000313" key="4">
    <source>
        <dbReference type="Proteomes" id="UP000003598"/>
    </source>
</evidence>
<dbReference type="PANTHER" id="PTHR43736:SF1">
    <property type="entry name" value="DIHYDRONEOPTERIN TRIPHOSPHATE DIPHOSPHATASE"/>
    <property type="match status" value="1"/>
</dbReference>
<protein>
    <submittedName>
        <fullName evidence="3">Hydrolase, NUDIX family</fullName>
    </submittedName>
</protein>
<dbReference type="GO" id="GO:0016787">
    <property type="term" value="F:hydrolase activity"/>
    <property type="evidence" value="ECO:0007669"/>
    <property type="project" value="UniProtKB-KW"/>
</dbReference>
<reference evidence="3 4" key="1">
    <citation type="submission" date="2011-03" db="EMBL/GenBank/DDBJ databases">
        <authorList>
            <person name="Weinstock G."/>
            <person name="Sodergren E."/>
            <person name="Clifton S."/>
            <person name="Fulton L."/>
            <person name="Fulton B."/>
            <person name="Courtney L."/>
            <person name="Fronick C."/>
            <person name="Harrison M."/>
            <person name="Strong C."/>
            <person name="Farmer C."/>
            <person name="Delahaunty K."/>
            <person name="Markovic C."/>
            <person name="Hall O."/>
            <person name="Minx P."/>
            <person name="Tomlinson C."/>
            <person name="Mitreva M."/>
            <person name="Hou S."/>
            <person name="Chen J."/>
            <person name="Wollam A."/>
            <person name="Pepin K.H."/>
            <person name="Johnson M."/>
            <person name="Bhonagiri V."/>
            <person name="Zhang X."/>
            <person name="Suruliraj S."/>
            <person name="Warren W."/>
            <person name="Chinwalla A."/>
            <person name="Mardis E.R."/>
            <person name="Wilson R.K."/>
        </authorList>
    </citation>
    <scope>NUCLEOTIDE SEQUENCE [LARGE SCALE GENOMIC DNA]</scope>
    <source>
        <strain evidence="3 4">YIT 11840</strain>
    </source>
</reference>
<keyword evidence="4" id="KW-1185">Reference proteome</keyword>
<dbReference type="EMBL" id="AFFY01000005">
    <property type="protein sequence ID" value="EHH01674.1"/>
    <property type="molecule type" value="Genomic_DNA"/>
</dbReference>
<dbReference type="AlphaFoldDB" id="G5SMB6"/>
<accession>G5SMB6</accession>
<dbReference type="PROSITE" id="PS00893">
    <property type="entry name" value="NUDIX_BOX"/>
    <property type="match status" value="1"/>
</dbReference>
<sequence>MSILKDNIPIDCLLFPNSHYISTAPFIFHAFGILKLTQYEACFPDLFRSFAIQEKINLKKQTVIMMHEHPFAQFHFCPKCGSPRFVEHNEKSKQCEDCGFVYYFNPSAATVAVILNERQELLVCRRGKEPAKGTLDLPGGFSDCFESSEEGVAREVKEETGLEVTRTEFLFSLPNTYLYSGFLVHTVDCFFRCTVADSSLAHAMDDAAELLWIPVKELRPEDFGLASVRKGIEKLLAQWP</sequence>
<dbReference type="InterPro" id="IPR020084">
    <property type="entry name" value="NUDIX_hydrolase_CS"/>
</dbReference>
<evidence type="ECO:0000313" key="3">
    <source>
        <dbReference type="EMBL" id="EHH01674.1"/>
    </source>
</evidence>
<dbReference type="Pfam" id="PF00293">
    <property type="entry name" value="NUDIX"/>
    <property type="match status" value="1"/>
</dbReference>
<dbReference type="InterPro" id="IPR015797">
    <property type="entry name" value="NUDIX_hydrolase-like_dom_sf"/>
</dbReference>
<gene>
    <name evidence="3" type="ORF">HMPREF9441_00490</name>
</gene>
<comment type="caution">
    <text evidence="3">The sequence shown here is derived from an EMBL/GenBank/DDBJ whole genome shotgun (WGS) entry which is preliminary data.</text>
</comment>
<dbReference type="Proteomes" id="UP000003598">
    <property type="component" value="Unassembled WGS sequence"/>
</dbReference>
<dbReference type="PANTHER" id="PTHR43736">
    <property type="entry name" value="ADP-RIBOSE PYROPHOSPHATASE"/>
    <property type="match status" value="1"/>
</dbReference>
<name>G5SMB6_9BACT</name>
<dbReference type="CDD" id="cd04681">
    <property type="entry name" value="NUDIX_Hydrolase"/>
    <property type="match status" value="1"/>
</dbReference>
<dbReference type="SUPFAM" id="SSF55811">
    <property type="entry name" value="Nudix"/>
    <property type="match status" value="1"/>
</dbReference>
<evidence type="ECO:0000256" key="1">
    <source>
        <dbReference type="ARBA" id="ARBA00022801"/>
    </source>
</evidence>